<reference evidence="9 10" key="1">
    <citation type="journal article" date="2019" name="Int. J. Syst. Evol. Microbiol.">
        <title>The Global Catalogue of Microorganisms (GCM) 10K type strain sequencing project: providing services to taxonomists for standard genome sequencing and annotation.</title>
        <authorList>
            <consortium name="The Broad Institute Genomics Platform"/>
            <consortium name="The Broad Institute Genome Sequencing Center for Infectious Disease"/>
            <person name="Wu L."/>
            <person name="Ma J."/>
        </authorList>
    </citation>
    <scope>NUCLEOTIDE SEQUENCE [LARGE SCALE GENOMIC DNA]</scope>
    <source>
        <strain evidence="9 10">GX26</strain>
    </source>
</reference>
<dbReference type="SMART" id="SM00086">
    <property type="entry name" value="PAC"/>
    <property type="match status" value="1"/>
</dbReference>
<dbReference type="SUPFAM" id="SSF55785">
    <property type="entry name" value="PYP-like sensor domain (PAS domain)"/>
    <property type="match status" value="1"/>
</dbReference>
<dbReference type="Gene3D" id="3.30.450.40">
    <property type="match status" value="1"/>
</dbReference>
<dbReference type="InterPro" id="IPR036097">
    <property type="entry name" value="HisK_dim/P_sf"/>
</dbReference>
<protein>
    <recommendedName>
        <fullName evidence="2">histidine kinase</fullName>
        <ecNumber evidence="2">2.7.13.3</ecNumber>
    </recommendedName>
</protein>
<comment type="caution">
    <text evidence="9">The sequence shown here is derived from an EMBL/GenBank/DDBJ whole genome shotgun (WGS) entry which is preliminary data.</text>
</comment>
<organism evidence="9 10">
    <name type="scientific">Halorubellus litoreus</name>
    <dbReference type="NCBI Taxonomy" id="755308"/>
    <lineage>
        <taxon>Archaea</taxon>
        <taxon>Methanobacteriati</taxon>
        <taxon>Methanobacteriota</taxon>
        <taxon>Stenosarchaea group</taxon>
        <taxon>Halobacteria</taxon>
        <taxon>Halobacteriales</taxon>
        <taxon>Halorubellaceae</taxon>
        <taxon>Halorubellus</taxon>
    </lineage>
</organism>
<dbReference type="Gene3D" id="1.10.287.130">
    <property type="match status" value="1"/>
</dbReference>
<dbReference type="Gene3D" id="3.30.565.10">
    <property type="entry name" value="Histidine kinase-like ATPase, C-terminal domain"/>
    <property type="match status" value="1"/>
</dbReference>
<dbReference type="CDD" id="cd00130">
    <property type="entry name" value="PAS"/>
    <property type="match status" value="1"/>
</dbReference>
<dbReference type="Pfam" id="PF13185">
    <property type="entry name" value="GAF_2"/>
    <property type="match status" value="1"/>
</dbReference>
<gene>
    <name evidence="9" type="ORF">ACFQGB_10965</name>
</gene>
<dbReference type="PROSITE" id="PS50113">
    <property type="entry name" value="PAC"/>
    <property type="match status" value="1"/>
</dbReference>
<evidence type="ECO:0000256" key="4">
    <source>
        <dbReference type="ARBA" id="ARBA00022777"/>
    </source>
</evidence>
<dbReference type="InterPro" id="IPR035965">
    <property type="entry name" value="PAS-like_dom_sf"/>
</dbReference>
<dbReference type="InterPro" id="IPR003661">
    <property type="entry name" value="HisK_dim/P_dom"/>
</dbReference>
<dbReference type="Pfam" id="PF13426">
    <property type="entry name" value="PAS_9"/>
    <property type="match status" value="1"/>
</dbReference>
<dbReference type="SUPFAM" id="SSF55874">
    <property type="entry name" value="ATPase domain of HSP90 chaperone/DNA topoisomerase II/histidine kinase"/>
    <property type="match status" value="1"/>
</dbReference>
<dbReference type="InterPro" id="IPR029016">
    <property type="entry name" value="GAF-like_dom_sf"/>
</dbReference>
<dbReference type="InterPro" id="IPR003594">
    <property type="entry name" value="HATPase_dom"/>
</dbReference>
<dbReference type="InterPro" id="IPR005467">
    <property type="entry name" value="His_kinase_dom"/>
</dbReference>
<evidence type="ECO:0000259" key="8">
    <source>
        <dbReference type="PROSITE" id="PS50113"/>
    </source>
</evidence>
<dbReference type="Pfam" id="PF02518">
    <property type="entry name" value="HATPase_c"/>
    <property type="match status" value="1"/>
</dbReference>
<sequence>MSSTNSVLVISNDAQLRDRLAAPLEWSYPNVDVETAAGFEGIIEQLAAGDPDCVVSDLATVESAPAILQAARERHPELTLLVVSEYRTERGDGAAIMEVVEYLDGIGDPGSDDAFAGWVANSVVRTPGGGDAAPPGGNRPEDVVRDVKRALVDAESPMDIEAAVCEQLTLGGRYAFSFIGEYDRGEGQVVPWVSAGIDDWPVSTTFPVGTGGVVDRALRTREVQVVQDVDDHEISVPWRRAASDRGCRSALVAPLYVEDELYGILGVYSKDPDGFSDMEVSGVEEISRTVSYALDTMAIRGRIDQQERILKRYERLVETVGDGMYALDSDGHFMTVNNGLMEMTGYSREGLLGEHISIILEDDAIDEGRQLVREMYERNQMTAETKEVQVRPKSGDPYPGEVQIALLPYDDEFRGTVGVVRDITERKRREQELERQNERLEAFASIVSHDLRNPLGVSQGYLDLAREESDEAVAEYLGHVKDGLDRMEDIIGDVLALARQGQTVTETEPIELVGLAREAWSNVETESATLEVEGDLRFAADRSRLLRSFENLFRNAVEHGSTSSRTESDDAIEHGGRDVTVTVGPLAVGHASGFEFAGDDSPARTGFYVADDGPGMPAEIREHAFDSEFTTSDEGLGIGLWVVREVASAHGWTVDVVENEDGGARFEFEDVDGA</sequence>
<feature type="domain" description="PAC" evidence="8">
    <location>
        <begin position="384"/>
        <end position="435"/>
    </location>
</feature>
<dbReference type="RefSeq" id="WP_336350343.1">
    <property type="nucleotide sequence ID" value="NZ_JAZAQL010000002.1"/>
</dbReference>
<proteinExistence type="predicted"/>
<dbReference type="SMART" id="SM00388">
    <property type="entry name" value="HisKA"/>
    <property type="match status" value="1"/>
</dbReference>
<dbReference type="InterPro" id="IPR001610">
    <property type="entry name" value="PAC"/>
</dbReference>
<dbReference type="PROSITE" id="PS50112">
    <property type="entry name" value="PAS"/>
    <property type="match status" value="1"/>
</dbReference>
<dbReference type="Proteomes" id="UP001596395">
    <property type="component" value="Unassembled WGS sequence"/>
</dbReference>
<dbReference type="Gene3D" id="3.30.450.20">
    <property type="entry name" value="PAS domain"/>
    <property type="match status" value="1"/>
</dbReference>
<dbReference type="SMART" id="SM00065">
    <property type="entry name" value="GAF"/>
    <property type="match status" value="1"/>
</dbReference>
<keyword evidence="5" id="KW-0902">Two-component regulatory system</keyword>
<dbReference type="InterPro" id="IPR000700">
    <property type="entry name" value="PAS-assoc_C"/>
</dbReference>
<evidence type="ECO:0000256" key="2">
    <source>
        <dbReference type="ARBA" id="ARBA00012438"/>
    </source>
</evidence>
<dbReference type="SMART" id="SM00091">
    <property type="entry name" value="PAS"/>
    <property type="match status" value="1"/>
</dbReference>
<dbReference type="NCBIfam" id="TIGR00229">
    <property type="entry name" value="sensory_box"/>
    <property type="match status" value="1"/>
</dbReference>
<comment type="catalytic activity">
    <reaction evidence="1">
        <text>ATP + protein L-histidine = ADP + protein N-phospho-L-histidine.</text>
        <dbReference type="EC" id="2.7.13.3"/>
    </reaction>
</comment>
<feature type="domain" description="Histidine kinase" evidence="6">
    <location>
        <begin position="446"/>
        <end position="669"/>
    </location>
</feature>
<dbReference type="SMART" id="SM00387">
    <property type="entry name" value="HATPase_c"/>
    <property type="match status" value="1"/>
</dbReference>
<dbReference type="CDD" id="cd00082">
    <property type="entry name" value="HisKA"/>
    <property type="match status" value="1"/>
</dbReference>
<evidence type="ECO:0000256" key="1">
    <source>
        <dbReference type="ARBA" id="ARBA00000085"/>
    </source>
</evidence>
<dbReference type="AlphaFoldDB" id="A0ABD5VFV0"/>
<dbReference type="Pfam" id="PF00512">
    <property type="entry name" value="HisKA"/>
    <property type="match status" value="1"/>
</dbReference>
<dbReference type="SUPFAM" id="SSF55781">
    <property type="entry name" value="GAF domain-like"/>
    <property type="match status" value="1"/>
</dbReference>
<keyword evidence="4" id="KW-0418">Kinase</keyword>
<dbReference type="EC" id="2.7.13.3" evidence="2"/>
<evidence type="ECO:0000313" key="10">
    <source>
        <dbReference type="Proteomes" id="UP001596395"/>
    </source>
</evidence>
<accession>A0ABD5VFV0</accession>
<keyword evidence="3" id="KW-0808">Transferase</keyword>
<evidence type="ECO:0000313" key="9">
    <source>
        <dbReference type="EMBL" id="MFC6953383.1"/>
    </source>
</evidence>
<dbReference type="PROSITE" id="PS50109">
    <property type="entry name" value="HIS_KIN"/>
    <property type="match status" value="1"/>
</dbReference>
<dbReference type="InterPro" id="IPR050736">
    <property type="entry name" value="Sensor_HK_Regulatory"/>
</dbReference>
<dbReference type="CDD" id="cd00075">
    <property type="entry name" value="HATPase"/>
    <property type="match status" value="1"/>
</dbReference>
<evidence type="ECO:0000259" key="7">
    <source>
        <dbReference type="PROSITE" id="PS50112"/>
    </source>
</evidence>
<evidence type="ECO:0000256" key="5">
    <source>
        <dbReference type="ARBA" id="ARBA00023012"/>
    </source>
</evidence>
<dbReference type="SUPFAM" id="SSF47384">
    <property type="entry name" value="Homodimeric domain of signal transducing histidine kinase"/>
    <property type="match status" value="1"/>
</dbReference>
<feature type="domain" description="PAS" evidence="7">
    <location>
        <begin position="309"/>
        <end position="379"/>
    </location>
</feature>
<dbReference type="PANTHER" id="PTHR43711">
    <property type="entry name" value="TWO-COMPONENT HISTIDINE KINASE"/>
    <property type="match status" value="1"/>
</dbReference>
<dbReference type="InterPro" id="IPR003018">
    <property type="entry name" value="GAF"/>
</dbReference>
<dbReference type="InterPro" id="IPR000014">
    <property type="entry name" value="PAS"/>
</dbReference>
<evidence type="ECO:0000259" key="6">
    <source>
        <dbReference type="PROSITE" id="PS50109"/>
    </source>
</evidence>
<keyword evidence="10" id="KW-1185">Reference proteome</keyword>
<name>A0ABD5VFV0_9EURY</name>
<dbReference type="EMBL" id="JBHSXN010000002">
    <property type="protein sequence ID" value="MFC6953383.1"/>
    <property type="molecule type" value="Genomic_DNA"/>
</dbReference>
<evidence type="ECO:0000256" key="3">
    <source>
        <dbReference type="ARBA" id="ARBA00022679"/>
    </source>
</evidence>
<dbReference type="GO" id="GO:0000160">
    <property type="term" value="P:phosphorelay signal transduction system"/>
    <property type="evidence" value="ECO:0007669"/>
    <property type="project" value="UniProtKB-KW"/>
</dbReference>
<dbReference type="GO" id="GO:0004673">
    <property type="term" value="F:protein histidine kinase activity"/>
    <property type="evidence" value="ECO:0007669"/>
    <property type="project" value="UniProtKB-EC"/>
</dbReference>
<dbReference type="InterPro" id="IPR036890">
    <property type="entry name" value="HATPase_C_sf"/>
</dbReference>
<dbReference type="PANTHER" id="PTHR43711:SF1">
    <property type="entry name" value="HISTIDINE KINASE 1"/>
    <property type="match status" value="1"/>
</dbReference>